<evidence type="ECO:0000256" key="2">
    <source>
        <dbReference type="SAM" id="Phobius"/>
    </source>
</evidence>
<feature type="transmembrane region" description="Helical" evidence="2">
    <location>
        <begin position="91"/>
        <end position="113"/>
    </location>
</feature>
<keyword evidence="6" id="KW-1185">Reference proteome</keyword>
<feature type="region of interest" description="Disordered" evidence="1">
    <location>
        <begin position="1"/>
        <end position="21"/>
    </location>
</feature>
<dbReference type="OrthoDB" id="23692at2"/>
<name>A0A1H8UIR8_9ACTN</name>
<evidence type="ECO:0000259" key="4">
    <source>
        <dbReference type="PROSITE" id="PS50887"/>
    </source>
</evidence>
<dbReference type="CDD" id="cd01949">
    <property type="entry name" value="GGDEF"/>
    <property type="match status" value="1"/>
</dbReference>
<dbReference type="InterPro" id="IPR035919">
    <property type="entry name" value="EAL_sf"/>
</dbReference>
<sequence length="776" mass="81413">MSSSDSATPGGRARRPLQRRPADPVERTRWVFLLLALGALVLTAPGAVMDTGTVSRLLLATASLALAVSWIRRYRSGRATGLADAVDVVAATALALACPMPAVAFGVLLPAVWSRAMYGRTVRGVGYVVGLGAGVLAAAIVWGVLPDHTPGGAELEAVLGALPVLGLSFAGARHLGGQMLERERTRGRDSVLGAMGTGLLGLTDPRAIRDLGWWGVEEICRLTPGLRALAVAVDEETGTLRVVERAGEYPCAFETLPLDVLPADDERHEVARAAEPLLARATGVAGQWLCMPLPAFPEHTKHFPGSFMLLAAPDGVSAEAVTALQSLHNQVALALRSSQAHRDLAVQALTDALTGLPNRAAFTVALEEAVAGTGAGRWLLFLDLDDFKVVNDGIGHAGGDELLRHAAARMLGALREDDLCARLGGDEFAVLLSDATQEEARRVGERLVELLSAPITLDGRLARVGASVGLAWIEPGVAGAEVVRQADVAMYAAKAAGKNRVQEFSPVLLDVSATAALEAELWEAVERSRFVVHYQPIVAATDGRCVAVEALVRWDHPVRGLLPPAEFLEVAEHTGVVVALGEQVLRRACTDVAGWSEDGRPVAVHVNASPSQLAHPGFLAVVRSCLADSGLAPDRLVVEITESTVLDAPAVHATLDALAGLGVAIAVDDFGTGYSALTTLRTLPVDIVKIDKSFVAGAATVVADQAVLQAIAQMAQRLGLQTVAEGVEYPEQQEFVQRAGITQVQGHLHLPPVPAEELAAWLAGHRVARPLSGSPA</sequence>
<dbReference type="Pfam" id="PF00563">
    <property type="entry name" value="EAL"/>
    <property type="match status" value="1"/>
</dbReference>
<organism evidence="5 6">
    <name type="scientific">Trujillonella endophytica</name>
    <dbReference type="NCBI Taxonomy" id="673521"/>
    <lineage>
        <taxon>Bacteria</taxon>
        <taxon>Bacillati</taxon>
        <taxon>Actinomycetota</taxon>
        <taxon>Actinomycetes</taxon>
        <taxon>Geodermatophilales</taxon>
        <taxon>Geodermatophilaceae</taxon>
        <taxon>Trujillonella</taxon>
    </lineage>
</organism>
<dbReference type="Gene3D" id="3.30.70.270">
    <property type="match status" value="1"/>
</dbReference>
<dbReference type="EMBL" id="FOEE01000008">
    <property type="protein sequence ID" value="SEP02764.1"/>
    <property type="molecule type" value="Genomic_DNA"/>
</dbReference>
<dbReference type="InterPro" id="IPR029787">
    <property type="entry name" value="Nucleotide_cyclase"/>
</dbReference>
<evidence type="ECO:0000256" key="1">
    <source>
        <dbReference type="SAM" id="MobiDB-lite"/>
    </source>
</evidence>
<dbReference type="AlphaFoldDB" id="A0A1H8UIR8"/>
<dbReference type="NCBIfam" id="TIGR00254">
    <property type="entry name" value="GGDEF"/>
    <property type="match status" value="1"/>
</dbReference>
<dbReference type="InterPro" id="IPR001633">
    <property type="entry name" value="EAL_dom"/>
</dbReference>
<protein>
    <submittedName>
        <fullName evidence="5">Diguanylate cyclase (GGDEF) domain-containing protein</fullName>
    </submittedName>
</protein>
<reference evidence="6" key="1">
    <citation type="submission" date="2016-10" db="EMBL/GenBank/DDBJ databases">
        <authorList>
            <person name="Varghese N."/>
            <person name="Submissions S."/>
        </authorList>
    </citation>
    <scope>NUCLEOTIDE SEQUENCE [LARGE SCALE GENOMIC DNA]</scope>
    <source>
        <strain evidence="6">DSM 45413</strain>
    </source>
</reference>
<evidence type="ECO:0000313" key="5">
    <source>
        <dbReference type="EMBL" id="SEP02764.1"/>
    </source>
</evidence>
<feature type="domain" description="GGDEF" evidence="4">
    <location>
        <begin position="375"/>
        <end position="506"/>
    </location>
</feature>
<keyword evidence="2" id="KW-0472">Membrane</keyword>
<keyword evidence="2" id="KW-0812">Transmembrane</keyword>
<evidence type="ECO:0000259" key="3">
    <source>
        <dbReference type="PROSITE" id="PS50883"/>
    </source>
</evidence>
<feature type="transmembrane region" description="Helical" evidence="2">
    <location>
        <begin position="30"/>
        <end position="47"/>
    </location>
</feature>
<dbReference type="RefSeq" id="WP_091944616.1">
    <property type="nucleotide sequence ID" value="NZ_FOEE01000008.1"/>
</dbReference>
<dbReference type="PANTHER" id="PTHR44757:SF2">
    <property type="entry name" value="BIOFILM ARCHITECTURE MAINTENANCE PROTEIN MBAA"/>
    <property type="match status" value="1"/>
</dbReference>
<keyword evidence="2" id="KW-1133">Transmembrane helix</keyword>
<dbReference type="STRING" id="673521.SAMN05660991_02927"/>
<gene>
    <name evidence="5" type="ORF">SAMN05660991_02927</name>
</gene>
<dbReference type="SMART" id="SM00052">
    <property type="entry name" value="EAL"/>
    <property type="match status" value="1"/>
</dbReference>
<dbReference type="InterPro" id="IPR000160">
    <property type="entry name" value="GGDEF_dom"/>
</dbReference>
<accession>A0A1H8UIR8</accession>
<dbReference type="Proteomes" id="UP000198960">
    <property type="component" value="Unassembled WGS sequence"/>
</dbReference>
<dbReference type="Pfam" id="PF00990">
    <property type="entry name" value="GGDEF"/>
    <property type="match status" value="1"/>
</dbReference>
<dbReference type="SMART" id="SM00267">
    <property type="entry name" value="GGDEF"/>
    <property type="match status" value="1"/>
</dbReference>
<feature type="transmembrane region" description="Helical" evidence="2">
    <location>
        <begin position="125"/>
        <end position="145"/>
    </location>
</feature>
<dbReference type="PROSITE" id="PS50887">
    <property type="entry name" value="GGDEF"/>
    <property type="match status" value="1"/>
</dbReference>
<dbReference type="InterPro" id="IPR052155">
    <property type="entry name" value="Biofilm_reg_signaling"/>
</dbReference>
<dbReference type="Gene3D" id="3.20.20.450">
    <property type="entry name" value="EAL domain"/>
    <property type="match status" value="1"/>
</dbReference>
<dbReference type="SUPFAM" id="SSF141868">
    <property type="entry name" value="EAL domain-like"/>
    <property type="match status" value="1"/>
</dbReference>
<feature type="domain" description="EAL" evidence="3">
    <location>
        <begin position="514"/>
        <end position="766"/>
    </location>
</feature>
<dbReference type="PROSITE" id="PS50883">
    <property type="entry name" value="EAL"/>
    <property type="match status" value="1"/>
</dbReference>
<dbReference type="PANTHER" id="PTHR44757">
    <property type="entry name" value="DIGUANYLATE CYCLASE DGCP"/>
    <property type="match status" value="1"/>
</dbReference>
<evidence type="ECO:0000313" key="6">
    <source>
        <dbReference type="Proteomes" id="UP000198960"/>
    </source>
</evidence>
<dbReference type="CDD" id="cd01948">
    <property type="entry name" value="EAL"/>
    <property type="match status" value="1"/>
</dbReference>
<dbReference type="InterPro" id="IPR043128">
    <property type="entry name" value="Rev_trsase/Diguanyl_cyclase"/>
</dbReference>
<proteinExistence type="predicted"/>
<dbReference type="SUPFAM" id="SSF55073">
    <property type="entry name" value="Nucleotide cyclase"/>
    <property type="match status" value="1"/>
</dbReference>